<gene>
    <name evidence="1" type="ORF">AMQ74_01419</name>
</gene>
<dbReference type="Proteomes" id="UP000075578">
    <property type="component" value="Unassembled WGS sequence"/>
</dbReference>
<proteinExistence type="predicted"/>
<accession>A0A150IWW6</accession>
<dbReference type="AlphaFoldDB" id="A0A150IWW6"/>
<protein>
    <submittedName>
        <fullName evidence="1">Uncharacterized protein</fullName>
    </submittedName>
</protein>
<evidence type="ECO:0000313" key="2">
    <source>
        <dbReference type="Proteomes" id="UP000075578"/>
    </source>
</evidence>
<comment type="caution">
    <text evidence="1">The sequence shown here is derived from an EMBL/GenBank/DDBJ whole genome shotgun (WGS) entry which is preliminary data.</text>
</comment>
<sequence length="87" mass="10151">MQRNTDTLRFNDFEIVSIKNNLSLTLYSLSEIGTNNFLCCFKGRALTILIPMTEDKAYFINLWEKLPMKNRPFSCLFNGIFISNNFV</sequence>
<reference evidence="1 2" key="1">
    <citation type="journal article" date="2016" name="ISME J.">
        <title>Chasing the elusive Euryarchaeota class WSA2: genomes reveal a uniquely fastidious methyl-reducing methanogen.</title>
        <authorList>
            <person name="Nobu M.K."/>
            <person name="Narihiro T."/>
            <person name="Kuroda K."/>
            <person name="Mei R."/>
            <person name="Liu W.T."/>
        </authorList>
    </citation>
    <scope>NUCLEOTIDE SEQUENCE [LARGE SCALE GENOMIC DNA]</scope>
    <source>
        <strain evidence="1">U1lsi0528_Bin089</strain>
    </source>
</reference>
<dbReference type="EMBL" id="LNGD01000103">
    <property type="protein sequence ID" value="KYC49467.1"/>
    <property type="molecule type" value="Genomic_DNA"/>
</dbReference>
<organism evidence="1 2">
    <name type="scientific">Candidatus Methanofastidiosum methylothiophilum</name>
    <dbReference type="NCBI Taxonomy" id="1705564"/>
    <lineage>
        <taxon>Archaea</taxon>
        <taxon>Methanobacteriati</taxon>
        <taxon>Methanobacteriota</taxon>
        <taxon>Stenosarchaea group</taxon>
        <taxon>Candidatus Methanofastidiosia</taxon>
        <taxon>Candidatus Methanofastidiosales</taxon>
        <taxon>Candidatus Methanofastidiosaceae</taxon>
        <taxon>Candidatus Methanofastidiosum</taxon>
    </lineage>
</organism>
<evidence type="ECO:0000313" key="1">
    <source>
        <dbReference type="EMBL" id="KYC49467.1"/>
    </source>
</evidence>
<name>A0A150IWW6_9EURY</name>